<accession>A0A1R4J496</accession>
<name>A0A1R4J496_9MICC</name>
<reference evidence="1 2" key="1">
    <citation type="submission" date="2017-02" db="EMBL/GenBank/DDBJ databases">
        <authorList>
            <person name="Peterson S.W."/>
        </authorList>
    </citation>
    <scope>NUCLEOTIDE SEQUENCE [LARGE SCALE GENOMIC DNA]</scope>
    <source>
        <strain evidence="1 2">2B3F</strain>
    </source>
</reference>
<gene>
    <name evidence="1" type="ORF">FM125_06415</name>
</gene>
<protein>
    <submittedName>
        <fullName evidence="1">Uncharacterized protein</fullName>
    </submittedName>
</protein>
<dbReference type="Proteomes" id="UP000196230">
    <property type="component" value="Unassembled WGS sequence"/>
</dbReference>
<proteinExistence type="predicted"/>
<evidence type="ECO:0000313" key="1">
    <source>
        <dbReference type="EMBL" id="SJN26858.1"/>
    </source>
</evidence>
<organism evidence="1 2">
    <name type="scientific">Micrococcus lylae</name>
    <dbReference type="NCBI Taxonomy" id="1273"/>
    <lineage>
        <taxon>Bacteria</taxon>
        <taxon>Bacillati</taxon>
        <taxon>Actinomycetota</taxon>
        <taxon>Actinomycetes</taxon>
        <taxon>Micrococcales</taxon>
        <taxon>Micrococcaceae</taxon>
        <taxon>Micrococcus</taxon>
    </lineage>
</organism>
<sequence length="136" mass="14724">MPDLAGVPAELAPPLATLAGLVLIWKVVAEGVKAWRDARQIGRPATPYEALAARVVALEKADAEKSDRIDGLEDKVGALKASVRRLAGVLIREVAHVLAWIDRGAKPPRPDQEIKVIRELIADLTDPDHPHPDKES</sequence>
<dbReference type="EMBL" id="FUKP01000041">
    <property type="protein sequence ID" value="SJN26858.1"/>
    <property type="molecule type" value="Genomic_DNA"/>
</dbReference>
<dbReference type="AlphaFoldDB" id="A0A1R4J496"/>
<dbReference type="RefSeq" id="WP_087134008.1">
    <property type="nucleotide sequence ID" value="NZ_FUKP01000041.1"/>
</dbReference>
<evidence type="ECO:0000313" key="2">
    <source>
        <dbReference type="Proteomes" id="UP000196230"/>
    </source>
</evidence>